<protein>
    <submittedName>
        <fullName evidence="4">Tumor necrosis factor ligand superfamily member 9</fullName>
    </submittedName>
</protein>
<dbReference type="GO" id="GO:0045585">
    <property type="term" value="P:positive regulation of cytotoxic T cell differentiation"/>
    <property type="evidence" value="ECO:0007669"/>
    <property type="project" value="TreeGrafter"/>
</dbReference>
<dbReference type="AlphaFoldDB" id="A0AA97LL49"/>
<sequence length="247" mass="27267">MERPAPEKSRRRRLWRASAAVYCALALLSCALLACLAALAALQLARPRQWPLPPPQSGARLVLNGPNKSMKEGKLEWYADNRMDGVFLGPGFEYNPASHTLKIKNRGLYYIYAQLSAFHLIKRFSEEEGNATLTIHHVTAQVSAPILTLPLRLSSHPNKSIAAFTAVSPYQLAGGDLLYVTLTVSHPAKENQRNSTQWYFGDNTVFGLSLISGNCNSEATGINGCSPASLEVEWILKDFCKFFQSNV</sequence>
<dbReference type="KEGG" id="emc:129346529"/>
<accession>A0AA97LL49</accession>
<dbReference type="PANTHER" id="PTHR15153">
    <property type="entry name" value="TUMOR NECROSIS FACTOR LIGAND SUPERFAMILY MEMBER 9"/>
    <property type="match status" value="1"/>
</dbReference>
<proteinExistence type="inferred from homology"/>
<reference evidence="4" key="1">
    <citation type="submission" date="2025-08" db="UniProtKB">
        <authorList>
            <consortium name="RefSeq"/>
        </authorList>
    </citation>
    <scope>IDENTIFICATION</scope>
    <source>
        <tissue evidence="4">Blood</tissue>
    </source>
</reference>
<dbReference type="CTD" id="8744"/>
<dbReference type="GO" id="GO:0005886">
    <property type="term" value="C:plasma membrane"/>
    <property type="evidence" value="ECO:0007669"/>
    <property type="project" value="TreeGrafter"/>
</dbReference>
<dbReference type="InterPro" id="IPR006052">
    <property type="entry name" value="TNF_dom"/>
</dbReference>
<dbReference type="GO" id="GO:0005164">
    <property type="term" value="F:tumor necrosis factor receptor binding"/>
    <property type="evidence" value="ECO:0007669"/>
    <property type="project" value="InterPro"/>
</dbReference>
<gene>
    <name evidence="4" type="primary">TNFSF9</name>
</gene>
<comment type="similarity">
    <text evidence="1">Belongs to the tumor necrosis factor family.</text>
</comment>
<dbReference type="InterPro" id="IPR042373">
    <property type="entry name" value="TNFSF9"/>
</dbReference>
<evidence type="ECO:0000313" key="4">
    <source>
        <dbReference type="RefSeq" id="XP_054859846.1"/>
    </source>
</evidence>
<organism evidence="3 4">
    <name type="scientific">Eublepharis macularius</name>
    <name type="common">Leopard gecko</name>
    <name type="synonym">Cyrtodactylus macularius</name>
    <dbReference type="NCBI Taxonomy" id="481883"/>
    <lineage>
        <taxon>Eukaryota</taxon>
        <taxon>Metazoa</taxon>
        <taxon>Chordata</taxon>
        <taxon>Craniata</taxon>
        <taxon>Vertebrata</taxon>
        <taxon>Euteleostomi</taxon>
        <taxon>Lepidosauria</taxon>
        <taxon>Squamata</taxon>
        <taxon>Bifurcata</taxon>
        <taxon>Gekkota</taxon>
        <taxon>Eublepharidae</taxon>
        <taxon>Eublepharinae</taxon>
        <taxon>Eublepharis</taxon>
    </lineage>
</organism>
<dbReference type="GO" id="GO:0042104">
    <property type="term" value="P:positive regulation of activated T cell proliferation"/>
    <property type="evidence" value="ECO:0007669"/>
    <property type="project" value="TreeGrafter"/>
</dbReference>
<dbReference type="SUPFAM" id="SSF49842">
    <property type="entry name" value="TNF-like"/>
    <property type="match status" value="1"/>
</dbReference>
<keyword evidence="3" id="KW-1185">Reference proteome</keyword>
<dbReference type="Pfam" id="PF00229">
    <property type="entry name" value="TNF"/>
    <property type="match status" value="1"/>
</dbReference>
<feature type="domain" description="THD" evidence="2">
    <location>
        <begin position="75"/>
        <end position="201"/>
    </location>
</feature>
<evidence type="ECO:0000313" key="3">
    <source>
        <dbReference type="Proteomes" id="UP001190640"/>
    </source>
</evidence>
<dbReference type="RefSeq" id="XP_054859846.1">
    <property type="nucleotide sequence ID" value="XM_055003871.1"/>
</dbReference>
<dbReference type="Proteomes" id="UP001190640">
    <property type="component" value="Chromosome 19"/>
</dbReference>
<name>A0AA97LL49_EUBMA</name>
<dbReference type="GeneID" id="129346529"/>
<evidence type="ECO:0000256" key="1">
    <source>
        <dbReference type="ARBA" id="ARBA00008670"/>
    </source>
</evidence>
<evidence type="ECO:0000259" key="2">
    <source>
        <dbReference type="Pfam" id="PF00229"/>
    </source>
</evidence>
<dbReference type="PANTHER" id="PTHR15153:SF0">
    <property type="entry name" value="TUMOR NECROSIS FACTOR LIGAND SUPERFAMILY MEMBER 9"/>
    <property type="match status" value="1"/>
</dbReference>
<dbReference type="PROSITE" id="PS51257">
    <property type="entry name" value="PROKAR_LIPOPROTEIN"/>
    <property type="match status" value="1"/>
</dbReference>
<dbReference type="Gene3D" id="2.60.120.40">
    <property type="match status" value="1"/>
</dbReference>
<dbReference type="GO" id="GO:0006955">
    <property type="term" value="P:immune response"/>
    <property type="evidence" value="ECO:0007669"/>
    <property type="project" value="InterPro"/>
</dbReference>
<dbReference type="InterPro" id="IPR008983">
    <property type="entry name" value="Tumour_necrosis_fac-like_dom"/>
</dbReference>